<dbReference type="Proteomes" id="UP000607653">
    <property type="component" value="Unassembled WGS sequence"/>
</dbReference>
<evidence type="ECO:0000313" key="2">
    <source>
        <dbReference type="Proteomes" id="UP000607653"/>
    </source>
</evidence>
<accession>A0A822YIT3</accession>
<organism evidence="1 2">
    <name type="scientific">Nelumbo nucifera</name>
    <name type="common">Sacred lotus</name>
    <dbReference type="NCBI Taxonomy" id="4432"/>
    <lineage>
        <taxon>Eukaryota</taxon>
        <taxon>Viridiplantae</taxon>
        <taxon>Streptophyta</taxon>
        <taxon>Embryophyta</taxon>
        <taxon>Tracheophyta</taxon>
        <taxon>Spermatophyta</taxon>
        <taxon>Magnoliopsida</taxon>
        <taxon>Proteales</taxon>
        <taxon>Nelumbonaceae</taxon>
        <taxon>Nelumbo</taxon>
    </lineage>
</organism>
<dbReference type="EMBL" id="DUZY01000003">
    <property type="protein sequence ID" value="DAD31199.1"/>
    <property type="molecule type" value="Genomic_DNA"/>
</dbReference>
<name>A0A822YIT3_NELNU</name>
<dbReference type="AlphaFoldDB" id="A0A822YIT3"/>
<reference evidence="1 2" key="1">
    <citation type="journal article" date="2020" name="Mol. Biol. Evol.">
        <title>Distinct Expression and Methylation Patterns for Genes with Different Fates following a Single Whole-Genome Duplication in Flowering Plants.</title>
        <authorList>
            <person name="Shi T."/>
            <person name="Rahmani R.S."/>
            <person name="Gugger P.F."/>
            <person name="Wang M."/>
            <person name="Li H."/>
            <person name="Zhang Y."/>
            <person name="Li Z."/>
            <person name="Wang Q."/>
            <person name="Van de Peer Y."/>
            <person name="Marchal K."/>
            <person name="Chen J."/>
        </authorList>
    </citation>
    <scope>NUCLEOTIDE SEQUENCE [LARGE SCALE GENOMIC DNA]</scope>
    <source>
        <tissue evidence="1">Leaf</tissue>
    </source>
</reference>
<keyword evidence="2" id="KW-1185">Reference proteome</keyword>
<sequence length="54" mass="5756">MSFFGILEWDFGCKAMSDGSFFTSGSSGFGFWISNACGVFLFANCGSCEVVSIC</sequence>
<evidence type="ECO:0000313" key="1">
    <source>
        <dbReference type="EMBL" id="DAD31199.1"/>
    </source>
</evidence>
<protein>
    <submittedName>
        <fullName evidence="1">Uncharacterized protein</fullName>
    </submittedName>
</protein>
<proteinExistence type="predicted"/>
<comment type="caution">
    <text evidence="1">The sequence shown here is derived from an EMBL/GenBank/DDBJ whole genome shotgun (WGS) entry which is preliminary data.</text>
</comment>
<gene>
    <name evidence="1" type="ORF">HUJ06_010050</name>
</gene>